<protein>
    <submittedName>
        <fullName evidence="7">Formimidoylglutamate deiminase</fullName>
        <ecNumber evidence="7">3.5.3.13</ecNumber>
    </submittedName>
</protein>
<gene>
    <name evidence="7" type="ORF">WKW80_08600</name>
</gene>
<keyword evidence="4" id="KW-0862">Zinc</keyword>
<evidence type="ECO:0000313" key="7">
    <source>
        <dbReference type="EMBL" id="MEJ8822097.1"/>
    </source>
</evidence>
<evidence type="ECO:0000259" key="6">
    <source>
        <dbReference type="Pfam" id="PF22429"/>
    </source>
</evidence>
<dbReference type="Gene3D" id="2.30.40.10">
    <property type="entry name" value="Urease, subunit C, domain 1"/>
    <property type="match status" value="1"/>
</dbReference>
<evidence type="ECO:0000256" key="2">
    <source>
        <dbReference type="ARBA" id="ARBA00022723"/>
    </source>
</evidence>
<dbReference type="InterPro" id="IPR032466">
    <property type="entry name" value="Metal_Hydrolase"/>
</dbReference>
<dbReference type="InterPro" id="IPR011059">
    <property type="entry name" value="Metal-dep_hydrolase_composite"/>
</dbReference>
<comment type="caution">
    <text evidence="7">The sequence shown here is derived from an EMBL/GenBank/DDBJ whole genome shotgun (WGS) entry which is preliminary data.</text>
</comment>
<dbReference type="InterPro" id="IPR010252">
    <property type="entry name" value="HutF"/>
</dbReference>
<dbReference type="Pfam" id="PF22429">
    <property type="entry name" value="HutF_N"/>
    <property type="match status" value="1"/>
</dbReference>
<dbReference type="PANTHER" id="PTHR11271:SF48">
    <property type="entry name" value="AMIDOHYDROLASE-RELATED DOMAIN-CONTAINING PROTEIN"/>
    <property type="match status" value="1"/>
</dbReference>
<organism evidence="7 8">
    <name type="scientific">Variovorax humicola</name>
    <dbReference type="NCBI Taxonomy" id="1769758"/>
    <lineage>
        <taxon>Bacteria</taxon>
        <taxon>Pseudomonadati</taxon>
        <taxon>Pseudomonadota</taxon>
        <taxon>Betaproteobacteria</taxon>
        <taxon>Burkholderiales</taxon>
        <taxon>Comamonadaceae</taxon>
        <taxon>Variovorax</taxon>
    </lineage>
</organism>
<evidence type="ECO:0000313" key="8">
    <source>
        <dbReference type="Proteomes" id="UP001363010"/>
    </source>
</evidence>
<evidence type="ECO:0000256" key="4">
    <source>
        <dbReference type="ARBA" id="ARBA00022833"/>
    </source>
</evidence>
<dbReference type="EMBL" id="JBBKZV010000003">
    <property type="protein sequence ID" value="MEJ8822097.1"/>
    <property type="molecule type" value="Genomic_DNA"/>
</dbReference>
<dbReference type="SUPFAM" id="SSF51556">
    <property type="entry name" value="Metallo-dependent hydrolases"/>
    <property type="match status" value="1"/>
</dbReference>
<dbReference type="Proteomes" id="UP001363010">
    <property type="component" value="Unassembled WGS sequence"/>
</dbReference>
<dbReference type="GO" id="GO:0050416">
    <property type="term" value="F:formimidoylglutamate deiminase activity"/>
    <property type="evidence" value="ECO:0007669"/>
    <property type="project" value="UniProtKB-EC"/>
</dbReference>
<dbReference type="InterPro" id="IPR051607">
    <property type="entry name" value="Metallo-dep_hydrolases"/>
</dbReference>
<keyword evidence="2" id="KW-0479">Metal-binding</keyword>
<feature type="domain" description="Formimidoylglutamate deiminase N-terminal" evidence="6">
    <location>
        <begin position="3"/>
        <end position="41"/>
    </location>
</feature>
<evidence type="ECO:0000256" key="3">
    <source>
        <dbReference type="ARBA" id="ARBA00022801"/>
    </source>
</evidence>
<proteinExistence type="predicted"/>
<dbReference type="NCBIfam" id="NF006681">
    <property type="entry name" value="PRK09229.1-2"/>
    <property type="match status" value="1"/>
</dbReference>
<comment type="cofactor">
    <cofactor evidence="1">
        <name>Zn(2+)</name>
        <dbReference type="ChEBI" id="CHEBI:29105"/>
    </cofactor>
</comment>
<dbReference type="Pfam" id="PF01979">
    <property type="entry name" value="Amidohydro_1"/>
    <property type="match status" value="1"/>
</dbReference>
<feature type="domain" description="Amidohydrolase-related" evidence="5">
    <location>
        <begin position="50"/>
        <end position="429"/>
    </location>
</feature>
<evidence type="ECO:0000256" key="1">
    <source>
        <dbReference type="ARBA" id="ARBA00001947"/>
    </source>
</evidence>
<accession>A0ABU8VY98</accession>
<dbReference type="PANTHER" id="PTHR11271">
    <property type="entry name" value="GUANINE DEAMINASE"/>
    <property type="match status" value="1"/>
</dbReference>
<keyword evidence="8" id="KW-1185">Reference proteome</keyword>
<dbReference type="RefSeq" id="WP_340363139.1">
    <property type="nucleotide sequence ID" value="NZ_JBBKZV010000003.1"/>
</dbReference>
<dbReference type="SUPFAM" id="SSF51338">
    <property type="entry name" value="Composite domain of metallo-dependent hydrolases"/>
    <property type="match status" value="1"/>
</dbReference>
<name>A0ABU8VY98_9BURK</name>
<keyword evidence="3 7" id="KW-0378">Hydrolase</keyword>
<dbReference type="InterPro" id="IPR055156">
    <property type="entry name" value="HutF-like_N"/>
</dbReference>
<dbReference type="NCBIfam" id="NF006684">
    <property type="entry name" value="PRK09229.1-5"/>
    <property type="match status" value="1"/>
</dbReference>
<dbReference type="NCBIfam" id="TIGR02022">
    <property type="entry name" value="hutF"/>
    <property type="match status" value="1"/>
</dbReference>
<dbReference type="Gene3D" id="3.20.20.140">
    <property type="entry name" value="Metal-dependent hydrolases"/>
    <property type="match status" value="1"/>
</dbReference>
<sequence length="458" mass="49054">MTRTLFAADALLPSGWAKDVLLAWDDAGQLTRVEAGASASANAPSATGPLVPGMPNLHSHAFQRAIAGLTEFRGEANDSFWSWRTLMYRFASRLDPVQLEAIAFGLYVEMIEAGYTSVCEFHYVHHDVDGRPYADDATLSLALLRAAQRAGIGLTLLPVLYQASGFGGLPPNDGQRRFIRSTDSMLRLLERLKPACDAQGARLGLAPHSLRAVPPEGLREALAGLNAIDATAPVHIHIAEQTKEVDDCIAWSGQRPVEWLLDHADVDARWCLVHATHMDADEYRRAAASGAVAGLCPTTEANLGDGIFDLPRWHGAWGVGSDSHVCVNAAEELLMLEYSQRLATRQRNVAADTSQPQVATAMTMRAVEGGARASGRPVAGLAVGQQADFIALDPTHAALAGLPASDMLSSHVFASHRTSAIDAVWIAGQARVHSGRHILHDSATAGFIAARRQLLNTP</sequence>
<reference evidence="7 8" key="1">
    <citation type="submission" date="2024-03" db="EMBL/GenBank/DDBJ databases">
        <title>Novel species of the genus Variovorax.</title>
        <authorList>
            <person name="Liu Q."/>
            <person name="Xin Y.-H."/>
        </authorList>
    </citation>
    <scope>NUCLEOTIDE SEQUENCE [LARGE SCALE GENOMIC DNA]</scope>
    <source>
        <strain evidence="7 8">KACC 18501</strain>
    </source>
</reference>
<dbReference type="EC" id="3.5.3.13" evidence="7"/>
<evidence type="ECO:0000259" key="5">
    <source>
        <dbReference type="Pfam" id="PF01979"/>
    </source>
</evidence>
<dbReference type="InterPro" id="IPR006680">
    <property type="entry name" value="Amidohydro-rel"/>
</dbReference>